<dbReference type="RefSeq" id="WP_049404786.1">
    <property type="nucleotide sequence ID" value="NZ_JANKBX010000002.1"/>
</dbReference>
<evidence type="ECO:0000256" key="3">
    <source>
        <dbReference type="ARBA" id="ARBA00022723"/>
    </source>
</evidence>
<dbReference type="Pfam" id="PF04055">
    <property type="entry name" value="Radical_SAM"/>
    <property type="match status" value="1"/>
</dbReference>
<dbReference type="SFLD" id="SFLDS00029">
    <property type="entry name" value="Radical_SAM"/>
    <property type="match status" value="1"/>
</dbReference>
<dbReference type="SFLD" id="SFLDG01067">
    <property type="entry name" value="SPASM/twitch_domain_containing"/>
    <property type="match status" value="1"/>
</dbReference>
<protein>
    <submittedName>
        <fullName evidence="7">Radical SAM protein</fullName>
    </submittedName>
</protein>
<dbReference type="SUPFAM" id="SSF102114">
    <property type="entry name" value="Radical SAM enzymes"/>
    <property type="match status" value="1"/>
</dbReference>
<dbReference type="InterPro" id="IPR013785">
    <property type="entry name" value="Aldolase_TIM"/>
</dbReference>
<feature type="domain" description="Radical SAM core" evidence="6">
    <location>
        <begin position="15"/>
        <end position="265"/>
    </location>
</feature>
<sequence>MIDVLNSDTSSPIQKLHELQVIIKIAERCNLACSYCYYFFMGDDSYKGRDPIMKPDKFSAVADYIKRGVEDLGIRNVNIVFHGGEPTLMRARDFRGLVSALRETLTPICGLSLGIQTNGYHLTAEWEDLISEFSISVGISLDGPAEYNDRFRVTHKGKGSHEKIARTVGRLHELEAERKISAIGVLSVLGRDIPIEETFDHFVEELKFRHMGFLLPDRSHDEPFVDGETPDEYGDLLIGLFNKWLSHQDISVREVTKVIRYFQEYAPARAAATDVFDKRTHVVVIQSTGEVSCDDSLIPALEWRSSQRSYSIFGSSLYSFVNDPGLVVLDRARANLPDDCFNCRWVRICGGGALENRFSRTRQFDNPSVYCAGLKKYYSHVVDFLIENGYPEAAIQERLKADEVMQPTFAI</sequence>
<dbReference type="InterPro" id="IPR023867">
    <property type="entry name" value="Sulphatase_maturase_rSAM"/>
</dbReference>
<evidence type="ECO:0000313" key="7">
    <source>
        <dbReference type="EMBL" id="MBH1790588.1"/>
    </source>
</evidence>
<evidence type="ECO:0000256" key="4">
    <source>
        <dbReference type="ARBA" id="ARBA00023004"/>
    </source>
</evidence>
<dbReference type="AlphaFoldDB" id="A0AA40Y8X7"/>
<gene>
    <name evidence="7" type="ORF">I5V89_11960</name>
</gene>
<dbReference type="GO" id="GO:0051536">
    <property type="term" value="F:iron-sulfur cluster binding"/>
    <property type="evidence" value="ECO:0007669"/>
    <property type="project" value="UniProtKB-KW"/>
</dbReference>
<dbReference type="Gene3D" id="3.20.20.70">
    <property type="entry name" value="Aldolase class I"/>
    <property type="match status" value="1"/>
</dbReference>
<evidence type="ECO:0000256" key="1">
    <source>
        <dbReference type="ARBA" id="ARBA00001966"/>
    </source>
</evidence>
<dbReference type="SFLD" id="SFLDG01386">
    <property type="entry name" value="main_SPASM_domain-containing"/>
    <property type="match status" value="1"/>
</dbReference>
<keyword evidence="4" id="KW-0408">Iron</keyword>
<evidence type="ECO:0000256" key="2">
    <source>
        <dbReference type="ARBA" id="ARBA00022691"/>
    </source>
</evidence>
<accession>A0AA40Y8X7</accession>
<dbReference type="PANTHER" id="PTHR43273:SF8">
    <property type="entry name" value="RADICAL SAM DOMAIN PROTEIN"/>
    <property type="match status" value="1"/>
</dbReference>
<keyword evidence="2" id="KW-0949">S-adenosyl-L-methionine</keyword>
<comment type="cofactor">
    <cofactor evidence="1">
        <name>[4Fe-4S] cluster</name>
        <dbReference type="ChEBI" id="CHEBI:49883"/>
    </cofactor>
</comment>
<evidence type="ECO:0000256" key="5">
    <source>
        <dbReference type="ARBA" id="ARBA00023014"/>
    </source>
</evidence>
<dbReference type="Proteomes" id="UP000634179">
    <property type="component" value="Unassembled WGS sequence"/>
</dbReference>
<dbReference type="GO" id="GO:0016491">
    <property type="term" value="F:oxidoreductase activity"/>
    <property type="evidence" value="ECO:0007669"/>
    <property type="project" value="InterPro"/>
</dbReference>
<proteinExistence type="predicted"/>
<dbReference type="GO" id="GO:0046872">
    <property type="term" value="F:metal ion binding"/>
    <property type="evidence" value="ECO:0007669"/>
    <property type="project" value="UniProtKB-KW"/>
</dbReference>
<reference evidence="7" key="1">
    <citation type="submission" date="2020-11" db="EMBL/GenBank/DDBJ databases">
        <title>Enhanced detection system for hospital associated transmission using whole genome sequencing surveillance.</title>
        <authorList>
            <person name="Harrison L.H."/>
            <person name="Van Tyne D."/>
            <person name="Marsh J.W."/>
            <person name="Griffith M.P."/>
            <person name="Snyder D.J."/>
            <person name="Cooper V.S."/>
            <person name="Mustapha M."/>
        </authorList>
    </citation>
    <scope>NUCLEOTIDE SEQUENCE</scope>
    <source>
        <strain evidence="7">STEN00053</strain>
    </source>
</reference>
<evidence type="ECO:0000259" key="6">
    <source>
        <dbReference type="PROSITE" id="PS51918"/>
    </source>
</evidence>
<organism evidence="7 8">
    <name type="scientific">Stenotrophomonas maltophilia</name>
    <name type="common">Pseudomonas maltophilia</name>
    <name type="synonym">Xanthomonas maltophilia</name>
    <dbReference type="NCBI Taxonomy" id="40324"/>
    <lineage>
        <taxon>Bacteria</taxon>
        <taxon>Pseudomonadati</taxon>
        <taxon>Pseudomonadota</taxon>
        <taxon>Gammaproteobacteria</taxon>
        <taxon>Lysobacterales</taxon>
        <taxon>Lysobacteraceae</taxon>
        <taxon>Stenotrophomonas</taxon>
        <taxon>Stenotrophomonas maltophilia group</taxon>
    </lineage>
</organism>
<keyword evidence="5" id="KW-0411">Iron-sulfur</keyword>
<dbReference type="PANTHER" id="PTHR43273">
    <property type="entry name" value="ANAEROBIC SULFATASE-MATURATING ENZYME HOMOLOG ASLB-RELATED"/>
    <property type="match status" value="1"/>
</dbReference>
<name>A0AA40Y8X7_STEMA</name>
<dbReference type="InterPro" id="IPR007197">
    <property type="entry name" value="rSAM"/>
</dbReference>
<dbReference type="PROSITE" id="PS51918">
    <property type="entry name" value="RADICAL_SAM"/>
    <property type="match status" value="1"/>
</dbReference>
<dbReference type="SFLD" id="SFLDG01072">
    <property type="entry name" value="dehydrogenase_like"/>
    <property type="match status" value="1"/>
</dbReference>
<evidence type="ECO:0000313" key="8">
    <source>
        <dbReference type="Proteomes" id="UP000634179"/>
    </source>
</evidence>
<dbReference type="CDD" id="cd01335">
    <property type="entry name" value="Radical_SAM"/>
    <property type="match status" value="1"/>
</dbReference>
<comment type="caution">
    <text evidence="7">The sequence shown here is derived from an EMBL/GenBank/DDBJ whole genome shotgun (WGS) entry which is preliminary data.</text>
</comment>
<dbReference type="InterPro" id="IPR058240">
    <property type="entry name" value="rSAM_sf"/>
</dbReference>
<keyword evidence="3" id="KW-0479">Metal-binding</keyword>
<dbReference type="EMBL" id="JADUOV010000007">
    <property type="protein sequence ID" value="MBH1790588.1"/>
    <property type="molecule type" value="Genomic_DNA"/>
</dbReference>